<dbReference type="Proteomes" id="UP001372338">
    <property type="component" value="Unassembled WGS sequence"/>
</dbReference>
<gene>
    <name evidence="12" type="ORF">RIF29_21240</name>
</gene>
<evidence type="ECO:0000313" key="13">
    <source>
        <dbReference type="Proteomes" id="UP001372338"/>
    </source>
</evidence>
<dbReference type="EMBL" id="JAYWIO010000004">
    <property type="protein sequence ID" value="KAK7268540.1"/>
    <property type="molecule type" value="Genomic_DNA"/>
</dbReference>
<evidence type="ECO:0000256" key="4">
    <source>
        <dbReference type="ARBA" id="ARBA00022826"/>
    </source>
</evidence>
<evidence type="ECO:0000256" key="9">
    <source>
        <dbReference type="ARBA" id="ARBA00023303"/>
    </source>
</evidence>
<keyword evidence="9" id="KW-0407">Ion channel</keyword>
<evidence type="ECO:0000256" key="5">
    <source>
        <dbReference type="ARBA" id="ARBA00022882"/>
    </source>
</evidence>
<evidence type="ECO:0000256" key="2">
    <source>
        <dbReference type="ARBA" id="ARBA00022538"/>
    </source>
</evidence>
<evidence type="ECO:0000256" key="1">
    <source>
        <dbReference type="ARBA" id="ARBA00004141"/>
    </source>
</evidence>
<keyword evidence="2" id="KW-0633">Potassium transport</keyword>
<reference evidence="12 13" key="1">
    <citation type="submission" date="2024-01" db="EMBL/GenBank/DDBJ databases">
        <title>The genomes of 5 underutilized Papilionoideae crops provide insights into root nodulation and disease resistanc.</title>
        <authorList>
            <person name="Yuan L."/>
        </authorList>
    </citation>
    <scope>NUCLEOTIDE SEQUENCE [LARGE SCALE GENOMIC DNA]</scope>
    <source>
        <strain evidence="12">ZHUSHIDOU_FW_LH</strain>
        <tissue evidence="12">Leaf</tissue>
    </source>
</reference>
<feature type="transmembrane region" description="Helical" evidence="10">
    <location>
        <begin position="12"/>
        <end position="35"/>
    </location>
</feature>
<evidence type="ECO:0000256" key="6">
    <source>
        <dbReference type="ARBA" id="ARBA00022958"/>
    </source>
</evidence>
<dbReference type="InterPro" id="IPR045319">
    <property type="entry name" value="KAT/AKT"/>
</dbReference>
<dbReference type="Pfam" id="PF00520">
    <property type="entry name" value="Ion_trans"/>
    <property type="match status" value="1"/>
</dbReference>
<keyword evidence="3 10" id="KW-0812">Transmembrane</keyword>
<dbReference type="InterPro" id="IPR005821">
    <property type="entry name" value="Ion_trans_dom"/>
</dbReference>
<dbReference type="SUPFAM" id="SSF81324">
    <property type="entry name" value="Voltage-gated potassium channels"/>
    <property type="match status" value="1"/>
</dbReference>
<protein>
    <recommendedName>
        <fullName evidence="11">Ion transport domain-containing protein</fullName>
    </recommendedName>
</protein>
<feature type="transmembrane region" description="Helical" evidence="10">
    <location>
        <begin position="56"/>
        <end position="81"/>
    </location>
</feature>
<evidence type="ECO:0000256" key="3">
    <source>
        <dbReference type="ARBA" id="ARBA00022692"/>
    </source>
</evidence>
<keyword evidence="5" id="KW-0406">Ion transport</keyword>
<keyword evidence="4" id="KW-0631">Potassium channel</keyword>
<keyword evidence="7 10" id="KW-1133">Transmembrane helix</keyword>
<dbReference type="Gene3D" id="1.10.287.70">
    <property type="match status" value="1"/>
</dbReference>
<comment type="caution">
    <text evidence="12">The sequence shown here is derived from an EMBL/GenBank/DDBJ whole genome shotgun (WGS) entry which is preliminary data.</text>
</comment>
<evidence type="ECO:0000259" key="11">
    <source>
        <dbReference type="Pfam" id="PF00520"/>
    </source>
</evidence>
<evidence type="ECO:0000256" key="10">
    <source>
        <dbReference type="SAM" id="Phobius"/>
    </source>
</evidence>
<name>A0AAN9I9B9_CROPI</name>
<dbReference type="AlphaFoldDB" id="A0AAN9I9B9"/>
<dbReference type="GO" id="GO:0005249">
    <property type="term" value="F:voltage-gated potassium channel activity"/>
    <property type="evidence" value="ECO:0007669"/>
    <property type="project" value="InterPro"/>
</dbReference>
<proteinExistence type="predicted"/>
<dbReference type="PANTHER" id="PTHR45743">
    <property type="entry name" value="POTASSIUM CHANNEL AKT1"/>
    <property type="match status" value="1"/>
</dbReference>
<keyword evidence="5" id="KW-0851">Voltage-gated channel</keyword>
<accession>A0AAN9I9B9</accession>
<sequence length="169" mass="19851">MEVASTIPYEALGYLLTGKHKLGLLYFILGLFRFWRIRRVKQYFTRLEKDIRFSYFWVRCARLLSVTLFSVHCAGCLYYMLDDMYPHQGKTWIGAVMPNFRETSLRISYISAMYWSITTMKAFRMIALEGIEGISDDTYSKAVDAFKEKELREAFLTMSDARKPGWLVV</sequence>
<keyword evidence="13" id="KW-1185">Reference proteome</keyword>
<evidence type="ECO:0000256" key="7">
    <source>
        <dbReference type="ARBA" id="ARBA00022989"/>
    </source>
</evidence>
<keyword evidence="6" id="KW-0630">Potassium</keyword>
<dbReference type="GO" id="GO:0034702">
    <property type="term" value="C:monoatomic ion channel complex"/>
    <property type="evidence" value="ECO:0007669"/>
    <property type="project" value="UniProtKB-KW"/>
</dbReference>
<keyword evidence="8 10" id="KW-0472">Membrane</keyword>
<comment type="subcellular location">
    <subcellularLocation>
        <location evidence="1">Membrane</location>
        <topology evidence="1">Multi-pass membrane protein</topology>
    </subcellularLocation>
</comment>
<evidence type="ECO:0000313" key="12">
    <source>
        <dbReference type="EMBL" id="KAK7268540.1"/>
    </source>
</evidence>
<dbReference type="PANTHER" id="PTHR45743:SF21">
    <property type="entry name" value="POTASSIUM CHANNEL AKT2_3"/>
    <property type="match status" value="1"/>
</dbReference>
<feature type="domain" description="Ion transport" evidence="11">
    <location>
        <begin position="4"/>
        <end position="120"/>
    </location>
</feature>
<evidence type="ECO:0000256" key="8">
    <source>
        <dbReference type="ARBA" id="ARBA00023136"/>
    </source>
</evidence>
<keyword evidence="5" id="KW-0813">Transport</keyword>
<organism evidence="12 13">
    <name type="scientific">Crotalaria pallida</name>
    <name type="common">Smooth rattlebox</name>
    <name type="synonym">Crotalaria striata</name>
    <dbReference type="NCBI Taxonomy" id="3830"/>
    <lineage>
        <taxon>Eukaryota</taxon>
        <taxon>Viridiplantae</taxon>
        <taxon>Streptophyta</taxon>
        <taxon>Embryophyta</taxon>
        <taxon>Tracheophyta</taxon>
        <taxon>Spermatophyta</taxon>
        <taxon>Magnoliopsida</taxon>
        <taxon>eudicotyledons</taxon>
        <taxon>Gunneridae</taxon>
        <taxon>Pentapetalae</taxon>
        <taxon>rosids</taxon>
        <taxon>fabids</taxon>
        <taxon>Fabales</taxon>
        <taxon>Fabaceae</taxon>
        <taxon>Papilionoideae</taxon>
        <taxon>50 kb inversion clade</taxon>
        <taxon>genistoids sensu lato</taxon>
        <taxon>core genistoids</taxon>
        <taxon>Crotalarieae</taxon>
        <taxon>Crotalaria</taxon>
    </lineage>
</organism>